<gene>
    <name evidence="11" type="primary">dbpA</name>
    <name evidence="11" type="ORF">MMG00_01530</name>
</gene>
<dbReference type="GO" id="GO:0003724">
    <property type="term" value="F:RNA helicase activity"/>
    <property type="evidence" value="ECO:0007669"/>
    <property type="project" value="UniProtKB-EC"/>
</dbReference>
<dbReference type="RefSeq" id="WP_242150391.1">
    <property type="nucleotide sequence ID" value="NZ_CP093379.1"/>
</dbReference>
<dbReference type="InterPro" id="IPR011545">
    <property type="entry name" value="DEAD/DEAH_box_helicase_dom"/>
</dbReference>
<dbReference type="InterPro" id="IPR014014">
    <property type="entry name" value="RNA_helicase_DEAD_Q_motif"/>
</dbReference>
<feature type="short sequence motif" description="Q motif" evidence="6">
    <location>
        <begin position="4"/>
        <end position="32"/>
    </location>
</feature>
<keyword evidence="12" id="KW-1185">Reference proteome</keyword>
<keyword evidence="2 7" id="KW-0378">Hydrolase</keyword>
<dbReference type="Gene3D" id="3.40.50.300">
    <property type="entry name" value="P-loop containing nucleotide triphosphate hydrolases"/>
    <property type="match status" value="2"/>
</dbReference>
<dbReference type="EC" id="3.6.4.13" evidence="11"/>
<dbReference type="InterPro" id="IPR044742">
    <property type="entry name" value="DEAD/DEAH_RhlB"/>
</dbReference>
<feature type="domain" description="Helicase ATP-binding" evidence="8">
    <location>
        <begin position="35"/>
        <end position="207"/>
    </location>
</feature>
<dbReference type="Pfam" id="PF00271">
    <property type="entry name" value="Helicase_C"/>
    <property type="match status" value="1"/>
</dbReference>
<evidence type="ECO:0000259" key="10">
    <source>
        <dbReference type="PROSITE" id="PS51195"/>
    </source>
</evidence>
<keyword evidence="4 7" id="KW-0067">ATP-binding</keyword>
<dbReference type="CDD" id="cd00268">
    <property type="entry name" value="DEADc"/>
    <property type="match status" value="1"/>
</dbReference>
<evidence type="ECO:0000256" key="4">
    <source>
        <dbReference type="ARBA" id="ARBA00022840"/>
    </source>
</evidence>
<dbReference type="PROSITE" id="PS51194">
    <property type="entry name" value="HELICASE_CTER"/>
    <property type="match status" value="1"/>
</dbReference>
<dbReference type="SMART" id="SM00490">
    <property type="entry name" value="HELICc"/>
    <property type="match status" value="1"/>
</dbReference>
<dbReference type="Proteomes" id="UP000829542">
    <property type="component" value="Chromosome"/>
</dbReference>
<dbReference type="InterPro" id="IPR000629">
    <property type="entry name" value="RNA-helicase_DEAD-box_CS"/>
</dbReference>
<dbReference type="SUPFAM" id="SSF52540">
    <property type="entry name" value="P-loop containing nucleoside triphosphate hydrolases"/>
    <property type="match status" value="1"/>
</dbReference>
<feature type="domain" description="Helicase C-terminal" evidence="9">
    <location>
        <begin position="236"/>
        <end position="388"/>
    </location>
</feature>
<dbReference type="PROSITE" id="PS51192">
    <property type="entry name" value="HELICASE_ATP_BIND_1"/>
    <property type="match status" value="1"/>
</dbReference>
<dbReference type="SMART" id="SM00487">
    <property type="entry name" value="DEXDc"/>
    <property type="match status" value="1"/>
</dbReference>
<sequence length="465" mass="51485">MPNQKFSTLSLPKTQLLNLEELGYTSMTPIQEKALPIILKGRDLLGQAQTGSGKTAAFGIGLLEQIDVRQFTTQSLIICPTRELADQVSKELRRLGRYIPNLKISTVCGGTPIKRQIHAMGQHAPHIAVGTPGRLLDHLERRTLDLADVKVLVLDEADRMLDMGFLDEVEEIIQYTPQRRQTLLFSATYPQDIQAISRKIQYKPEMVVVEATVTEAPKIEQSVVILEDGRDKSDATLNLLYQYAPESTVVFCNTIASTIELAEFLQDHNIDSLALHGDLDQRERDQVLLRFSNHSCRVLVATDVAARGLDIEDLSMVVNYDIPFDAEVYVHRIGRTGRAGKTGIAVSLSLAGKGHRLEDIKAYTEQEMIEIPFSKLVETSPISLIAPMLTIEINEGKKSKISAGDILGALTSRGGIQGADVGKITIFPMQSYVAVKRECAEKAVDQIWNTTLKGLRCRARIVKGE</sequence>
<protein>
    <submittedName>
        <fullName evidence="11">ATP-dependent RNA helicase DbpA</fullName>
        <ecNumber evidence="11">3.6.4.13</ecNumber>
    </submittedName>
</protein>
<evidence type="ECO:0000313" key="12">
    <source>
        <dbReference type="Proteomes" id="UP000829542"/>
    </source>
</evidence>
<dbReference type="InterPro" id="IPR001650">
    <property type="entry name" value="Helicase_C-like"/>
</dbReference>
<evidence type="ECO:0000256" key="6">
    <source>
        <dbReference type="PROSITE-ProRule" id="PRU00552"/>
    </source>
</evidence>
<dbReference type="GO" id="GO:0016787">
    <property type="term" value="F:hydrolase activity"/>
    <property type="evidence" value="ECO:0007669"/>
    <property type="project" value="UniProtKB-KW"/>
</dbReference>
<comment type="similarity">
    <text evidence="5 7">Belongs to the DEAD box helicase family.</text>
</comment>
<dbReference type="CDD" id="cd18787">
    <property type="entry name" value="SF2_C_DEAD"/>
    <property type="match status" value="1"/>
</dbReference>
<dbReference type="PROSITE" id="PS51195">
    <property type="entry name" value="Q_MOTIF"/>
    <property type="match status" value="1"/>
</dbReference>
<evidence type="ECO:0000259" key="9">
    <source>
        <dbReference type="PROSITE" id="PS51194"/>
    </source>
</evidence>
<feature type="domain" description="DEAD-box RNA helicase Q" evidence="10">
    <location>
        <begin position="4"/>
        <end position="32"/>
    </location>
</feature>
<dbReference type="PANTHER" id="PTHR47959">
    <property type="entry name" value="ATP-DEPENDENT RNA HELICASE RHLE-RELATED"/>
    <property type="match status" value="1"/>
</dbReference>
<evidence type="ECO:0000313" key="11">
    <source>
        <dbReference type="EMBL" id="UNM96569.1"/>
    </source>
</evidence>
<evidence type="ECO:0000256" key="1">
    <source>
        <dbReference type="ARBA" id="ARBA00022741"/>
    </source>
</evidence>
<evidence type="ECO:0000259" key="8">
    <source>
        <dbReference type="PROSITE" id="PS51192"/>
    </source>
</evidence>
<proteinExistence type="inferred from homology"/>
<keyword evidence="3 7" id="KW-0347">Helicase</keyword>
<evidence type="ECO:0000256" key="5">
    <source>
        <dbReference type="ARBA" id="ARBA00038437"/>
    </source>
</evidence>
<dbReference type="Gene3D" id="3.30.70.330">
    <property type="match status" value="1"/>
</dbReference>
<dbReference type="Pfam" id="PF03880">
    <property type="entry name" value="DbpA"/>
    <property type="match status" value="1"/>
</dbReference>
<dbReference type="InterPro" id="IPR027417">
    <property type="entry name" value="P-loop_NTPase"/>
</dbReference>
<evidence type="ECO:0000256" key="7">
    <source>
        <dbReference type="RuleBase" id="RU000492"/>
    </source>
</evidence>
<organism evidence="11 12">
    <name type="scientific">Ignatzschineria rhizosphaerae</name>
    <dbReference type="NCBI Taxonomy" id="2923279"/>
    <lineage>
        <taxon>Bacteria</taxon>
        <taxon>Pseudomonadati</taxon>
        <taxon>Pseudomonadota</taxon>
        <taxon>Gammaproteobacteria</taxon>
        <taxon>Cardiobacteriales</taxon>
        <taxon>Ignatzschineriaceae</taxon>
        <taxon>Ignatzschineria</taxon>
    </lineage>
</organism>
<dbReference type="NCBIfam" id="NF008744">
    <property type="entry name" value="PRK11776.1"/>
    <property type="match status" value="1"/>
</dbReference>
<evidence type="ECO:0000256" key="2">
    <source>
        <dbReference type="ARBA" id="ARBA00022801"/>
    </source>
</evidence>
<evidence type="ECO:0000256" key="3">
    <source>
        <dbReference type="ARBA" id="ARBA00022806"/>
    </source>
</evidence>
<dbReference type="Pfam" id="PF00270">
    <property type="entry name" value="DEAD"/>
    <property type="match status" value="1"/>
</dbReference>
<keyword evidence="1 7" id="KW-0547">Nucleotide-binding</keyword>
<dbReference type="PROSITE" id="PS00039">
    <property type="entry name" value="DEAD_ATP_HELICASE"/>
    <property type="match status" value="1"/>
</dbReference>
<accession>A0ABY3X157</accession>
<reference evidence="11 12" key="1">
    <citation type="submission" date="2022-03" db="EMBL/GenBank/DDBJ databases">
        <title>Ignatzschineria rhizosphaerae HR5S32.</title>
        <authorList>
            <person name="Sun J.Q."/>
            <person name="Feng J.Y."/>
        </authorList>
    </citation>
    <scope>NUCLEOTIDE SEQUENCE [LARGE SCALE GENOMIC DNA]</scope>
    <source>
        <strain evidence="11 12">HR5S32</strain>
    </source>
</reference>
<dbReference type="InterPro" id="IPR005580">
    <property type="entry name" value="DbpA/CsdA_RNA-bd_dom"/>
</dbReference>
<dbReference type="InterPro" id="IPR012677">
    <property type="entry name" value="Nucleotide-bd_a/b_plait_sf"/>
</dbReference>
<dbReference type="InterPro" id="IPR014001">
    <property type="entry name" value="Helicase_ATP-bd"/>
</dbReference>
<dbReference type="InterPro" id="IPR050079">
    <property type="entry name" value="DEAD_box_RNA_helicase"/>
</dbReference>
<dbReference type="EMBL" id="CP093379">
    <property type="protein sequence ID" value="UNM96569.1"/>
    <property type="molecule type" value="Genomic_DNA"/>
</dbReference>
<dbReference type="PANTHER" id="PTHR47959:SF1">
    <property type="entry name" value="ATP-DEPENDENT RNA HELICASE DBPA"/>
    <property type="match status" value="1"/>
</dbReference>
<name>A0ABY3X157_9GAMM</name>